<reference evidence="2 3" key="1">
    <citation type="submission" date="2016-08" db="EMBL/GenBank/DDBJ databases">
        <authorList>
            <person name="Varghese N."/>
            <person name="Submissions Spin"/>
        </authorList>
    </citation>
    <scope>NUCLEOTIDE SEQUENCE [LARGE SCALE GENOMIC DNA]</scope>
    <source>
        <strain evidence="2 3">HL-109</strain>
    </source>
</reference>
<proteinExistence type="predicted"/>
<keyword evidence="1" id="KW-1133">Transmembrane helix</keyword>
<keyword evidence="1" id="KW-0812">Transmembrane</keyword>
<evidence type="ECO:0000313" key="3">
    <source>
        <dbReference type="Proteomes" id="UP000182800"/>
    </source>
</evidence>
<comment type="caution">
    <text evidence="2">The sequence shown here is derived from an EMBL/GenBank/DDBJ whole genome shotgun (WGS) entry which is preliminary data.</text>
</comment>
<accession>A0ABY0KBG2</accession>
<protein>
    <submittedName>
        <fullName evidence="2">Uncharacterized protein</fullName>
    </submittedName>
</protein>
<gene>
    <name evidence="2" type="ORF">GA0071312_2788</name>
</gene>
<sequence length="48" mass="4959">MLHLLLSACGIAIIAALLVQNDAPVAFTALSIAFAFVAAIIYNLLTDA</sequence>
<dbReference type="RefSeq" id="WP_165604035.1">
    <property type="nucleotide sequence ID" value="NZ_FMBM01000002.1"/>
</dbReference>
<evidence type="ECO:0000256" key="1">
    <source>
        <dbReference type="SAM" id="Phobius"/>
    </source>
</evidence>
<feature type="transmembrane region" description="Helical" evidence="1">
    <location>
        <begin position="25"/>
        <end position="45"/>
    </location>
</feature>
<dbReference type="EMBL" id="FMBM01000002">
    <property type="protein sequence ID" value="SCC81823.1"/>
    <property type="molecule type" value="Genomic_DNA"/>
</dbReference>
<keyword evidence="1" id="KW-0472">Membrane</keyword>
<keyword evidence="3" id="KW-1185">Reference proteome</keyword>
<dbReference type="Proteomes" id="UP000182800">
    <property type="component" value="Unassembled WGS sequence"/>
</dbReference>
<evidence type="ECO:0000313" key="2">
    <source>
        <dbReference type="EMBL" id="SCC81823.1"/>
    </source>
</evidence>
<name>A0ABY0KBG2_9HYPH</name>
<organism evidence="2 3">
    <name type="scientific">Saliniramus fredricksonii</name>
    <dbReference type="NCBI Taxonomy" id="1653334"/>
    <lineage>
        <taxon>Bacteria</taxon>
        <taxon>Pseudomonadati</taxon>
        <taxon>Pseudomonadota</taxon>
        <taxon>Alphaproteobacteria</taxon>
        <taxon>Hyphomicrobiales</taxon>
        <taxon>Salinarimonadaceae</taxon>
        <taxon>Saliniramus</taxon>
    </lineage>
</organism>